<dbReference type="Proteomes" id="UP001370299">
    <property type="component" value="Unassembled WGS sequence"/>
</dbReference>
<evidence type="ECO:0000313" key="4">
    <source>
        <dbReference type="Proteomes" id="UP001370299"/>
    </source>
</evidence>
<dbReference type="Gene3D" id="3.20.20.140">
    <property type="entry name" value="Metal-dependent hydrolases"/>
    <property type="match status" value="1"/>
</dbReference>
<dbReference type="Pfam" id="PF04909">
    <property type="entry name" value="Amidohydro_2"/>
    <property type="match status" value="1"/>
</dbReference>
<sequence>MTLIAIEEHWNHPALTDAVNALPEDRRDPSTALDELGDNGERLRDLGDARLAAMDEQGIDVQVLSLAPPGAQPLDAADAIPLSRQANDIAIAAVADHPDRFRAFATLPMADPAAAVTELQRTAGLGCVGAMVYGRTGEVPLDDRRYDDLFAAAASLGQPVFIHPQIPSKRLREAAYEGFDPMVELGLATFGWGWHLEAARATLRLIVGGTFDRYPDLQVVLGHWGELLLFWLDRADSLSRVAGLERKVSDTVRSNVHITSSGMLSPTLLRHALDVTTPDRLLFSTDHPFQRPSADEIEAFLQEFPSDVARDAFTSGNARRLFGIGDQTDAA</sequence>
<organism evidence="3 4">
    <name type="scientific">Curtobacterium citreum</name>
    <dbReference type="NCBI Taxonomy" id="2036"/>
    <lineage>
        <taxon>Bacteria</taxon>
        <taxon>Bacillati</taxon>
        <taxon>Actinomycetota</taxon>
        <taxon>Actinomycetes</taxon>
        <taxon>Micrococcales</taxon>
        <taxon>Microbacteriaceae</taxon>
        <taxon>Curtobacterium</taxon>
    </lineage>
</organism>
<dbReference type="PANTHER" id="PTHR21240:SF30">
    <property type="entry name" value="AMIDOHYDROLASE-RELATED DOMAIN-CONTAINING PROTEIN-RELATED"/>
    <property type="match status" value="1"/>
</dbReference>
<dbReference type="SUPFAM" id="SSF51556">
    <property type="entry name" value="Metallo-dependent hydrolases"/>
    <property type="match status" value="1"/>
</dbReference>
<proteinExistence type="predicted"/>
<protein>
    <submittedName>
        <fullName evidence="3">Amidohydrolase family protein</fullName>
    </submittedName>
</protein>
<feature type="domain" description="Amidohydrolase-related" evidence="2">
    <location>
        <begin position="40"/>
        <end position="324"/>
    </location>
</feature>
<keyword evidence="1" id="KW-0456">Lyase</keyword>
<reference evidence="3 4" key="1">
    <citation type="submission" date="2024-03" db="EMBL/GenBank/DDBJ databases">
        <title>Whole genomes of four grape xylem sap localized bacterial endophytes.</title>
        <authorList>
            <person name="Kumar G."/>
            <person name="Savka M.A."/>
        </authorList>
    </citation>
    <scope>NUCLEOTIDE SEQUENCE [LARGE SCALE GENOMIC DNA]</scope>
    <source>
        <strain evidence="3 4">RIT_GXS8</strain>
    </source>
</reference>
<evidence type="ECO:0000256" key="1">
    <source>
        <dbReference type="ARBA" id="ARBA00023239"/>
    </source>
</evidence>
<evidence type="ECO:0000259" key="2">
    <source>
        <dbReference type="Pfam" id="PF04909"/>
    </source>
</evidence>
<dbReference type="InterPro" id="IPR006680">
    <property type="entry name" value="Amidohydro-rel"/>
</dbReference>
<accession>A0ABU8YFA6</accession>
<gene>
    <name evidence="3" type="ORF">WMN62_17330</name>
</gene>
<evidence type="ECO:0000313" key="3">
    <source>
        <dbReference type="EMBL" id="MEK0173241.1"/>
    </source>
</evidence>
<dbReference type="InterPro" id="IPR032466">
    <property type="entry name" value="Metal_Hydrolase"/>
</dbReference>
<dbReference type="RefSeq" id="WP_340196264.1">
    <property type="nucleotide sequence ID" value="NZ_JBBKAP010000021.1"/>
</dbReference>
<name>A0ABU8YFA6_9MICO</name>
<comment type="caution">
    <text evidence="3">The sequence shown here is derived from an EMBL/GenBank/DDBJ whole genome shotgun (WGS) entry which is preliminary data.</text>
</comment>
<dbReference type="PANTHER" id="PTHR21240">
    <property type="entry name" value="2-AMINO-3-CARBOXYLMUCONATE-6-SEMIALDEHYDE DECARBOXYLASE"/>
    <property type="match status" value="1"/>
</dbReference>
<dbReference type="EMBL" id="JBBLYY010000078">
    <property type="protein sequence ID" value="MEK0173241.1"/>
    <property type="molecule type" value="Genomic_DNA"/>
</dbReference>
<dbReference type="InterPro" id="IPR032465">
    <property type="entry name" value="ACMSD"/>
</dbReference>
<keyword evidence="4" id="KW-1185">Reference proteome</keyword>